<evidence type="ECO:0000313" key="3">
    <source>
        <dbReference type="Proteomes" id="UP000472335"/>
    </source>
</evidence>
<reference evidence="2 3" key="1">
    <citation type="submission" date="2020-02" db="EMBL/GenBank/DDBJ databases">
        <title>Whole-genome analyses of novel actinobacteria.</title>
        <authorList>
            <person name="Sahin N."/>
            <person name="Gencbay T."/>
        </authorList>
    </citation>
    <scope>NUCLEOTIDE SEQUENCE [LARGE SCALE GENOMIC DNA]</scope>
    <source>
        <strain evidence="2 3">HC44</strain>
    </source>
</reference>
<feature type="region of interest" description="Disordered" evidence="1">
    <location>
        <begin position="27"/>
        <end position="57"/>
    </location>
</feature>
<protein>
    <submittedName>
        <fullName evidence="2">Uncharacterized protein</fullName>
    </submittedName>
</protein>
<evidence type="ECO:0000313" key="2">
    <source>
        <dbReference type="EMBL" id="NGO08716.1"/>
    </source>
</evidence>
<organism evidence="2 3">
    <name type="scientific">Streptomyces scabichelini</name>
    <dbReference type="NCBI Taxonomy" id="2711217"/>
    <lineage>
        <taxon>Bacteria</taxon>
        <taxon>Bacillati</taxon>
        <taxon>Actinomycetota</taxon>
        <taxon>Actinomycetes</taxon>
        <taxon>Kitasatosporales</taxon>
        <taxon>Streptomycetaceae</taxon>
        <taxon>Streptomyces</taxon>
    </lineage>
</organism>
<comment type="caution">
    <text evidence="2">The sequence shown here is derived from an EMBL/GenBank/DDBJ whole genome shotgun (WGS) entry which is preliminary data.</text>
</comment>
<dbReference type="Proteomes" id="UP000472335">
    <property type="component" value="Unassembled WGS sequence"/>
</dbReference>
<name>A0A6G4V3Y5_9ACTN</name>
<sequence>MLHVTTTALEEAVRQEAVALLQAYRTRQRMPEATEPTEPELTESPTTGQQDGPVFPAPLHRALAPARDL</sequence>
<keyword evidence="3" id="KW-1185">Reference proteome</keyword>
<dbReference type="EMBL" id="JAAKZY010000036">
    <property type="protein sequence ID" value="NGO08716.1"/>
    <property type="molecule type" value="Genomic_DNA"/>
</dbReference>
<gene>
    <name evidence="2" type="ORF">G5C60_14120</name>
</gene>
<proteinExistence type="predicted"/>
<dbReference type="RefSeq" id="WP_165258786.1">
    <property type="nucleotide sequence ID" value="NZ_JAAKZY010000036.1"/>
</dbReference>
<accession>A0A6G4V3Y5</accession>
<evidence type="ECO:0000256" key="1">
    <source>
        <dbReference type="SAM" id="MobiDB-lite"/>
    </source>
</evidence>
<dbReference type="AlphaFoldDB" id="A0A6G4V3Y5"/>